<protein>
    <recommendedName>
        <fullName evidence="2">Leucine-rich repeat-containing protein 51</fullName>
    </recommendedName>
</protein>
<dbReference type="Gene3D" id="3.80.10.10">
    <property type="entry name" value="Ribonuclease Inhibitor"/>
    <property type="match status" value="1"/>
</dbReference>
<evidence type="ECO:0000313" key="7">
    <source>
        <dbReference type="Proteomes" id="UP000271974"/>
    </source>
</evidence>
<dbReference type="Proteomes" id="UP000271974">
    <property type="component" value="Unassembled WGS sequence"/>
</dbReference>
<comment type="subcellular location">
    <subcellularLocation>
        <location evidence="1">Cytoplasm</location>
    </subcellularLocation>
</comment>
<dbReference type="PANTHER" id="PTHR46545">
    <property type="entry name" value="LEUCINE-RICH REPEAT-CONTAINING PROTEIN 51"/>
    <property type="match status" value="1"/>
</dbReference>
<dbReference type="SUPFAM" id="SSF52058">
    <property type="entry name" value="L domain-like"/>
    <property type="match status" value="1"/>
</dbReference>
<organism evidence="6 7">
    <name type="scientific">Elysia chlorotica</name>
    <name type="common">Eastern emerald elysia</name>
    <name type="synonym">Sea slug</name>
    <dbReference type="NCBI Taxonomy" id="188477"/>
    <lineage>
        <taxon>Eukaryota</taxon>
        <taxon>Metazoa</taxon>
        <taxon>Spiralia</taxon>
        <taxon>Lophotrochozoa</taxon>
        <taxon>Mollusca</taxon>
        <taxon>Gastropoda</taxon>
        <taxon>Heterobranchia</taxon>
        <taxon>Euthyneura</taxon>
        <taxon>Panpulmonata</taxon>
        <taxon>Sacoglossa</taxon>
        <taxon>Placobranchoidea</taxon>
        <taxon>Plakobranchidae</taxon>
        <taxon>Elysia</taxon>
    </lineage>
</organism>
<evidence type="ECO:0000256" key="3">
    <source>
        <dbReference type="ARBA" id="ARBA00022490"/>
    </source>
</evidence>
<evidence type="ECO:0000256" key="5">
    <source>
        <dbReference type="ARBA" id="ARBA00022737"/>
    </source>
</evidence>
<dbReference type="OrthoDB" id="676979at2759"/>
<evidence type="ECO:0000313" key="6">
    <source>
        <dbReference type="EMBL" id="RUS75622.1"/>
    </source>
</evidence>
<evidence type="ECO:0000256" key="4">
    <source>
        <dbReference type="ARBA" id="ARBA00022614"/>
    </source>
</evidence>
<dbReference type="GO" id="GO:0005737">
    <property type="term" value="C:cytoplasm"/>
    <property type="evidence" value="ECO:0007669"/>
    <property type="project" value="UniProtKB-SubCell"/>
</dbReference>
<gene>
    <name evidence="6" type="ORF">EGW08_016615</name>
</gene>
<dbReference type="Pfam" id="PF14580">
    <property type="entry name" value="LRR_9"/>
    <property type="match status" value="1"/>
</dbReference>
<keyword evidence="3" id="KW-0963">Cytoplasm</keyword>
<accession>A0A3S0ZIK3</accession>
<evidence type="ECO:0000256" key="2">
    <source>
        <dbReference type="ARBA" id="ARBA00014223"/>
    </source>
</evidence>
<dbReference type="STRING" id="188477.A0A3S0ZIK3"/>
<reference evidence="6 7" key="1">
    <citation type="submission" date="2019-01" db="EMBL/GenBank/DDBJ databases">
        <title>A draft genome assembly of the solar-powered sea slug Elysia chlorotica.</title>
        <authorList>
            <person name="Cai H."/>
            <person name="Li Q."/>
            <person name="Fang X."/>
            <person name="Li J."/>
            <person name="Curtis N.E."/>
            <person name="Altenburger A."/>
            <person name="Shibata T."/>
            <person name="Feng M."/>
            <person name="Maeda T."/>
            <person name="Schwartz J.A."/>
            <person name="Shigenobu S."/>
            <person name="Lundholm N."/>
            <person name="Nishiyama T."/>
            <person name="Yang H."/>
            <person name="Hasebe M."/>
            <person name="Li S."/>
            <person name="Pierce S.K."/>
            <person name="Wang J."/>
        </authorList>
    </citation>
    <scope>NUCLEOTIDE SEQUENCE [LARGE SCALE GENOMIC DNA]</scope>
    <source>
        <strain evidence="6">EC2010</strain>
        <tissue evidence="6">Whole organism of an adult</tissue>
    </source>
</reference>
<keyword evidence="7" id="KW-1185">Reference proteome</keyword>
<dbReference type="PANTHER" id="PTHR46545:SF1">
    <property type="entry name" value="LEUCINE-RICH REPEAT-CONTAINING PROTEIN 51"/>
    <property type="match status" value="1"/>
</dbReference>
<dbReference type="AlphaFoldDB" id="A0A3S0ZIK3"/>
<dbReference type="EMBL" id="RQTK01000724">
    <property type="protein sequence ID" value="RUS75622.1"/>
    <property type="molecule type" value="Genomic_DNA"/>
</dbReference>
<keyword evidence="5" id="KW-0677">Repeat</keyword>
<name>A0A3S0ZIK3_ELYCH</name>
<sequence length="215" mass="24390">MASASPTSVVPYKERPKPKVQINEIVPPVDFSFLQISTVEECETEEPRDVTHRKVATVKKKKAAEEDVPPKSQGCSLWLNNNSLKDVNNLMTIAISQFESPSNIGWIDISFNSLVHIDPVLTQFENLQILYLHGNDIVDLKEIIKLGTLPKLRKLTLHGNPLEEVKGYRLYVLSTLPRLQSLDFSRVTKGDCMSATVYKNFNNPNRSKKIRRDDD</sequence>
<keyword evidence="4" id="KW-0433">Leucine-rich repeat</keyword>
<dbReference type="InterPro" id="IPR032675">
    <property type="entry name" value="LRR_dom_sf"/>
</dbReference>
<dbReference type="PROSITE" id="PS51450">
    <property type="entry name" value="LRR"/>
    <property type="match status" value="1"/>
</dbReference>
<dbReference type="InterPro" id="IPR001611">
    <property type="entry name" value="Leu-rich_rpt"/>
</dbReference>
<comment type="caution">
    <text evidence="6">The sequence shown here is derived from an EMBL/GenBank/DDBJ whole genome shotgun (WGS) entry which is preliminary data.</text>
</comment>
<proteinExistence type="predicted"/>
<evidence type="ECO:0000256" key="1">
    <source>
        <dbReference type="ARBA" id="ARBA00004496"/>
    </source>
</evidence>